<keyword evidence="5" id="KW-0547">Nucleotide-binding</keyword>
<evidence type="ECO:0000313" key="6">
    <source>
        <dbReference type="Proteomes" id="UP000030661"/>
    </source>
</evidence>
<dbReference type="Proteomes" id="UP000030661">
    <property type="component" value="Unassembled WGS sequence"/>
</dbReference>
<dbReference type="GO" id="GO:0015658">
    <property type="term" value="F:branched-chain amino acid transmembrane transporter activity"/>
    <property type="evidence" value="ECO:0007669"/>
    <property type="project" value="InterPro"/>
</dbReference>
<dbReference type="GO" id="GO:0015807">
    <property type="term" value="P:L-amino acid transport"/>
    <property type="evidence" value="ECO:0007669"/>
    <property type="project" value="TreeGrafter"/>
</dbReference>
<dbReference type="Pfam" id="PF00005">
    <property type="entry name" value="ABC_tran"/>
    <property type="match status" value="1"/>
</dbReference>
<gene>
    <name evidence="5" type="ORF">U27_02751</name>
</gene>
<reference evidence="5" key="1">
    <citation type="journal article" date="2015" name="PeerJ">
        <title>First genomic representation of candidate bacterial phylum KSB3 points to enhanced environmental sensing as a trigger of wastewater bulking.</title>
        <authorList>
            <person name="Sekiguchi Y."/>
            <person name="Ohashi A."/>
            <person name="Parks D.H."/>
            <person name="Yamauchi T."/>
            <person name="Tyson G.W."/>
            <person name="Hugenholtz P."/>
        </authorList>
    </citation>
    <scope>NUCLEOTIDE SEQUENCE [LARGE SCALE GENOMIC DNA]</scope>
</reference>
<evidence type="ECO:0000256" key="2">
    <source>
        <dbReference type="ARBA" id="ARBA00022448"/>
    </source>
</evidence>
<dbReference type="InterPro" id="IPR017871">
    <property type="entry name" value="ABC_transporter-like_CS"/>
</dbReference>
<dbReference type="InterPro" id="IPR030660">
    <property type="entry name" value="ABC_branched_ATPase_LivF/BraG"/>
</dbReference>
<comment type="similarity">
    <text evidence="1">Belongs to the ABC transporter superfamily.</text>
</comment>
<accession>A0A081BTY7</accession>
<evidence type="ECO:0000256" key="1">
    <source>
        <dbReference type="ARBA" id="ARBA00005417"/>
    </source>
</evidence>
<keyword evidence="6" id="KW-1185">Reference proteome</keyword>
<sequence>MALLEIYDLAVHYGEINALKGVSLQVQQGDFITLIGANGAGKTTLLNTLTGVVKSSGGDVFFQEENITDLPSHEIVKKGICHVPEGRKIFSELTVEENLFAGAFIQRDKQKIHDLMEQCYALFPRLAERRKQEGGTLSGGEQQMLAIARGMMSDPEILLLDEPSLGLAPIIVEKIFEFIVNINRLGKSILLVEQNANLALQVASYGYVLETGSIIMEAETSVLRTSDLVQKAYLGIA</sequence>
<evidence type="ECO:0000256" key="3">
    <source>
        <dbReference type="ARBA" id="ARBA00022970"/>
    </source>
</evidence>
<dbReference type="GO" id="GO:0005524">
    <property type="term" value="F:ATP binding"/>
    <property type="evidence" value="ECO:0007669"/>
    <property type="project" value="UniProtKB-KW"/>
</dbReference>
<dbReference type="AlphaFoldDB" id="A0A081BTY7"/>
<dbReference type="HOGENOM" id="CLU_000604_1_2_0"/>
<dbReference type="InterPro" id="IPR052156">
    <property type="entry name" value="BCAA_Transport_ATP-bd_LivF"/>
</dbReference>
<keyword evidence="3" id="KW-0029">Amino-acid transport</keyword>
<dbReference type="eggNOG" id="COG0410">
    <property type="taxonomic scope" value="Bacteria"/>
</dbReference>
<keyword evidence="5" id="KW-0067">ATP-binding</keyword>
<dbReference type="CDD" id="cd03224">
    <property type="entry name" value="ABC_TM1139_LivF_branched"/>
    <property type="match status" value="1"/>
</dbReference>
<dbReference type="PROSITE" id="PS50893">
    <property type="entry name" value="ABC_TRANSPORTER_2"/>
    <property type="match status" value="1"/>
</dbReference>
<dbReference type="SUPFAM" id="SSF52540">
    <property type="entry name" value="P-loop containing nucleoside triphosphate hydrolases"/>
    <property type="match status" value="1"/>
</dbReference>
<evidence type="ECO:0000313" key="5">
    <source>
        <dbReference type="EMBL" id="GAK55792.1"/>
    </source>
</evidence>
<dbReference type="GO" id="GO:0016887">
    <property type="term" value="F:ATP hydrolysis activity"/>
    <property type="evidence" value="ECO:0007669"/>
    <property type="project" value="InterPro"/>
</dbReference>
<keyword evidence="2" id="KW-0813">Transport</keyword>
<dbReference type="PIRSF" id="PIRSF039137">
    <property type="entry name" value="ABC_branched_ATPase"/>
    <property type="match status" value="1"/>
</dbReference>
<name>A0A081BTY7_VECG1</name>
<protein>
    <submittedName>
        <fullName evidence="5">Branched-chain amino acid ABC transporter, ATP-binding protein</fullName>
    </submittedName>
</protein>
<feature type="domain" description="ABC transporter" evidence="4">
    <location>
        <begin position="4"/>
        <end position="236"/>
    </location>
</feature>
<dbReference type="STRING" id="1499967.U27_02751"/>
<organism evidence="5">
    <name type="scientific">Vecturithrix granuli</name>
    <dbReference type="NCBI Taxonomy" id="1499967"/>
    <lineage>
        <taxon>Bacteria</taxon>
        <taxon>Candidatus Moduliflexota</taxon>
        <taxon>Candidatus Vecturitrichia</taxon>
        <taxon>Candidatus Vecturitrichales</taxon>
        <taxon>Candidatus Vecturitrichaceae</taxon>
        <taxon>Candidatus Vecturithrix</taxon>
    </lineage>
</organism>
<dbReference type="PROSITE" id="PS00211">
    <property type="entry name" value="ABC_TRANSPORTER_1"/>
    <property type="match status" value="1"/>
</dbReference>
<evidence type="ECO:0000259" key="4">
    <source>
        <dbReference type="PROSITE" id="PS50893"/>
    </source>
</evidence>
<dbReference type="PANTHER" id="PTHR43820:SF4">
    <property type="entry name" value="HIGH-AFFINITY BRANCHED-CHAIN AMINO ACID TRANSPORT ATP-BINDING PROTEIN LIVF"/>
    <property type="match status" value="1"/>
</dbReference>
<proteinExistence type="inferred from homology"/>
<dbReference type="Gene3D" id="3.40.50.300">
    <property type="entry name" value="P-loop containing nucleotide triphosphate hydrolases"/>
    <property type="match status" value="1"/>
</dbReference>
<dbReference type="InterPro" id="IPR003439">
    <property type="entry name" value="ABC_transporter-like_ATP-bd"/>
</dbReference>
<dbReference type="InterPro" id="IPR027417">
    <property type="entry name" value="P-loop_NTPase"/>
</dbReference>
<dbReference type="PANTHER" id="PTHR43820">
    <property type="entry name" value="HIGH-AFFINITY BRANCHED-CHAIN AMINO ACID TRANSPORT ATP-BINDING PROTEIN LIVF"/>
    <property type="match status" value="1"/>
</dbReference>
<dbReference type="EMBL" id="DF820464">
    <property type="protein sequence ID" value="GAK55792.1"/>
    <property type="molecule type" value="Genomic_DNA"/>
</dbReference>